<dbReference type="EMBL" id="JALPQF010000005">
    <property type="protein sequence ID" value="MCK8480410.1"/>
    <property type="molecule type" value="Genomic_DNA"/>
</dbReference>
<evidence type="ECO:0000256" key="4">
    <source>
        <dbReference type="SAM" id="SignalP"/>
    </source>
</evidence>
<dbReference type="InterPro" id="IPR036942">
    <property type="entry name" value="Beta-barrel_TonB_sf"/>
</dbReference>
<evidence type="ECO:0000256" key="3">
    <source>
        <dbReference type="ARBA" id="ARBA00023237"/>
    </source>
</evidence>
<keyword evidence="6" id="KW-0675">Receptor</keyword>
<dbReference type="Pfam" id="PF13715">
    <property type="entry name" value="CarbopepD_reg_2"/>
    <property type="match status" value="1"/>
</dbReference>
<keyword evidence="2" id="KW-0472">Membrane</keyword>
<organism evidence="6 7">
    <name type="scientific">Psychroserpens algicola</name>
    <dbReference type="NCBI Taxonomy" id="1719034"/>
    <lineage>
        <taxon>Bacteria</taxon>
        <taxon>Pseudomonadati</taxon>
        <taxon>Bacteroidota</taxon>
        <taxon>Flavobacteriia</taxon>
        <taxon>Flavobacteriales</taxon>
        <taxon>Flavobacteriaceae</taxon>
        <taxon>Psychroserpens</taxon>
    </lineage>
</organism>
<evidence type="ECO:0000313" key="7">
    <source>
        <dbReference type="Proteomes" id="UP001203687"/>
    </source>
</evidence>
<gene>
    <name evidence="6" type="ORF">MUY34_07250</name>
</gene>
<dbReference type="Proteomes" id="UP001203687">
    <property type="component" value="Unassembled WGS sequence"/>
</dbReference>
<feature type="chain" id="PRO_5045169521" evidence="4">
    <location>
        <begin position="20"/>
        <end position="805"/>
    </location>
</feature>
<dbReference type="RefSeq" id="WP_248412521.1">
    <property type="nucleotide sequence ID" value="NZ_JALPQF010000005.1"/>
</dbReference>
<feature type="signal peptide" evidence="4">
    <location>
        <begin position="1"/>
        <end position="19"/>
    </location>
</feature>
<proteinExistence type="predicted"/>
<feature type="domain" description="Outer membrane protein beta-barrel" evidence="5">
    <location>
        <begin position="377"/>
        <end position="778"/>
    </location>
</feature>
<dbReference type="SUPFAM" id="SSF56935">
    <property type="entry name" value="Porins"/>
    <property type="match status" value="1"/>
</dbReference>
<dbReference type="InterPro" id="IPR041700">
    <property type="entry name" value="OMP_b-brl_3"/>
</dbReference>
<keyword evidence="7" id="KW-1185">Reference proteome</keyword>
<keyword evidence="4" id="KW-0732">Signal</keyword>
<accession>A0ABT0H7R3</accession>
<evidence type="ECO:0000256" key="2">
    <source>
        <dbReference type="ARBA" id="ARBA00023136"/>
    </source>
</evidence>
<keyword evidence="3" id="KW-0998">Cell outer membrane</keyword>
<evidence type="ECO:0000256" key="1">
    <source>
        <dbReference type="ARBA" id="ARBA00004442"/>
    </source>
</evidence>
<dbReference type="InterPro" id="IPR008969">
    <property type="entry name" value="CarboxyPept-like_regulatory"/>
</dbReference>
<dbReference type="SUPFAM" id="SSF49464">
    <property type="entry name" value="Carboxypeptidase regulatory domain-like"/>
    <property type="match status" value="1"/>
</dbReference>
<dbReference type="Gene3D" id="2.60.40.1120">
    <property type="entry name" value="Carboxypeptidase-like, regulatory domain"/>
    <property type="match status" value="1"/>
</dbReference>
<reference evidence="6" key="1">
    <citation type="submission" date="2022-04" db="EMBL/GenBank/DDBJ databases">
        <authorList>
            <person name="Ren T."/>
        </authorList>
    </citation>
    <scope>NUCLEOTIDE SEQUENCE</scope>
    <source>
        <strain evidence="6">F63249</strain>
    </source>
</reference>
<evidence type="ECO:0000259" key="5">
    <source>
        <dbReference type="Pfam" id="PF14905"/>
    </source>
</evidence>
<comment type="caution">
    <text evidence="6">The sequence shown here is derived from an EMBL/GenBank/DDBJ whole genome shotgun (WGS) entry which is preliminary data.</text>
</comment>
<dbReference type="Pfam" id="PF14905">
    <property type="entry name" value="OMP_b-brl_3"/>
    <property type="match status" value="1"/>
</dbReference>
<dbReference type="PANTHER" id="PTHR40980">
    <property type="entry name" value="PLUG DOMAIN-CONTAINING PROTEIN"/>
    <property type="match status" value="1"/>
</dbReference>
<evidence type="ECO:0000313" key="6">
    <source>
        <dbReference type="EMBL" id="MCK8480410.1"/>
    </source>
</evidence>
<dbReference type="Gene3D" id="2.40.170.20">
    <property type="entry name" value="TonB-dependent receptor, beta-barrel domain"/>
    <property type="match status" value="1"/>
</dbReference>
<sequence length="805" mass="92029">MKFLLHSMLFLLCSLMSQAQELSVSGTVVDVNNQPIEFATIILMDLDESRVLNGTSTNENGAFSLNNLELNTYVVKIQFIGYQEYKQKIVLTGHLDLKTIQLNDAIESLDEVNITVKKPTLKREADRLIFNIENTALTEGSMLQVLKSTPGVLVIGDEITVKNSSPTVYINDKKVHLSSEDLNQLFEGSSAHAIKSVEVITNPSAKYDAESGVVLNIVMSKNLITGYRGNVSTHYAQAVFPRYNFGTSHFFKNEDISFNINYGYSKEKINRDGDDTVNFLDTSNNLDESWQSLTNRNIWSETHTLNANFDYFINENNTLSVSTNSLYLPYYKYRISNNTTIADNNGAFLSRFTADNLSRDDKYNLGFDLDFSHDFTKGKLAFNTHFTTYNYERFQRVISEFFDQNNNFQSTSAFNTNANQDTQILAAKIDYSLPISENSNFETGVKFSSIQTESAVNQFDVDTNTGNETIDLQNSDAFDYNEHIYAAYANYSTSTETFNLNVGLRVEQTDLEGISPLSNIMNTQDYLELFPNVSFQYNISDSYSVSANYKRSISRPGYANLNPFRFFLNENYVVTGNPNLVPTFVDYYELKTTLFDGLVTVGAYYQNFDGDISEIPRQNNTTNIIEYTSVNFDKTVEYGFDLELYHDITDNWSSYFVTSFYNREEETNFGNGFVTQTQWSNYSNLTNSFSLLKDKSLNVYFDVIWLGKNLQAFQTVEDRLFSQLAISKTILNKQGTISLSVNDVFNMHNFDVATRYQNQFNTQFIDVDDRYIKLGFRYKFGNTKLQTNERTTDLEERDRLNKSGN</sequence>
<dbReference type="PANTHER" id="PTHR40980:SF4">
    <property type="entry name" value="TONB-DEPENDENT RECEPTOR-LIKE BETA-BARREL DOMAIN-CONTAINING PROTEIN"/>
    <property type="match status" value="1"/>
</dbReference>
<comment type="subcellular location">
    <subcellularLocation>
        <location evidence="1">Cell outer membrane</location>
    </subcellularLocation>
</comment>
<name>A0ABT0H7R3_9FLAO</name>
<protein>
    <submittedName>
        <fullName evidence="6">TonB-dependent receptor</fullName>
    </submittedName>
</protein>